<dbReference type="Proteomes" id="UP000199497">
    <property type="component" value="Unassembled WGS sequence"/>
</dbReference>
<dbReference type="SUPFAM" id="SSF51735">
    <property type="entry name" value="NAD(P)-binding Rossmann-fold domains"/>
    <property type="match status" value="1"/>
</dbReference>
<feature type="domain" description="NAD(P)-binding" evidence="1">
    <location>
        <begin position="7"/>
        <end position="176"/>
    </location>
</feature>
<evidence type="ECO:0000259" key="1">
    <source>
        <dbReference type="Pfam" id="PF13460"/>
    </source>
</evidence>
<dbReference type="Pfam" id="PF13460">
    <property type="entry name" value="NAD_binding_10"/>
    <property type="match status" value="1"/>
</dbReference>
<protein>
    <submittedName>
        <fullName evidence="2">Uncharacterized conserved protein YbjT, contains NAD(P)-binding and DUF2867 domains</fullName>
    </submittedName>
</protein>
<dbReference type="EMBL" id="FNJR01000003">
    <property type="protein sequence ID" value="SDP37957.1"/>
    <property type="molecule type" value="Genomic_DNA"/>
</dbReference>
<gene>
    <name evidence="2" type="ORF">SAMN04487905_103430</name>
</gene>
<evidence type="ECO:0000313" key="3">
    <source>
        <dbReference type="Proteomes" id="UP000199497"/>
    </source>
</evidence>
<dbReference type="GO" id="GO:0044877">
    <property type="term" value="F:protein-containing complex binding"/>
    <property type="evidence" value="ECO:0007669"/>
    <property type="project" value="TreeGrafter"/>
</dbReference>
<dbReference type="Gene3D" id="3.40.50.720">
    <property type="entry name" value="NAD(P)-binding Rossmann-like Domain"/>
    <property type="match status" value="1"/>
</dbReference>
<dbReference type="InterPro" id="IPR036291">
    <property type="entry name" value="NAD(P)-bd_dom_sf"/>
</dbReference>
<dbReference type="OrthoDB" id="9771302at2"/>
<keyword evidence="3" id="KW-1185">Reference proteome</keyword>
<dbReference type="PANTHER" id="PTHR12126:SF11">
    <property type="entry name" value="NADH DEHYDROGENASE [UBIQUINONE] 1 ALPHA SUBCOMPLEX SUBUNIT 9, MITOCHONDRIAL"/>
    <property type="match status" value="1"/>
</dbReference>
<proteinExistence type="predicted"/>
<accession>A0A1H0S8G2</accession>
<sequence length="248" mass="26900">MRTAVLGATGTAGSRVVERLRAEGTQVVEVSRGNGVDLVSGDGLAAALEGVHTVVDASNSFPSDDSMAWGEALTTATRNVVAACAEQRVAHLVFLSISGVEDPAFDQFEYYLAKREQEKIVAESDLDATIVKTTQWHEFATNPAAVTFYDDRVEVQDWLVQPIAADTVADVLVREVLDRSGNQRVLVTGPESIRLPELARRRLEALEDRRPVHATEPYLPELAQGVLRAPAEAKVLGPNVEEWLATLA</sequence>
<dbReference type="InterPro" id="IPR051207">
    <property type="entry name" value="ComplexI_NDUFA9_subunit"/>
</dbReference>
<name>A0A1H0S8G2_9ACTN</name>
<dbReference type="RefSeq" id="WP_092599519.1">
    <property type="nucleotide sequence ID" value="NZ_FNJR01000003.1"/>
</dbReference>
<dbReference type="STRING" id="405564.SAMN04487905_103430"/>
<dbReference type="AlphaFoldDB" id="A0A1H0S8G2"/>
<dbReference type="PANTHER" id="PTHR12126">
    <property type="entry name" value="NADH-UBIQUINONE OXIDOREDUCTASE 39 KDA SUBUNIT-RELATED"/>
    <property type="match status" value="1"/>
</dbReference>
<organism evidence="2 3">
    <name type="scientific">Actinopolyspora xinjiangensis</name>
    <dbReference type="NCBI Taxonomy" id="405564"/>
    <lineage>
        <taxon>Bacteria</taxon>
        <taxon>Bacillati</taxon>
        <taxon>Actinomycetota</taxon>
        <taxon>Actinomycetes</taxon>
        <taxon>Actinopolysporales</taxon>
        <taxon>Actinopolysporaceae</taxon>
        <taxon>Actinopolyspora</taxon>
    </lineage>
</organism>
<evidence type="ECO:0000313" key="2">
    <source>
        <dbReference type="EMBL" id="SDP37957.1"/>
    </source>
</evidence>
<reference evidence="3" key="1">
    <citation type="submission" date="2016-10" db="EMBL/GenBank/DDBJ databases">
        <authorList>
            <person name="Varghese N."/>
            <person name="Submissions S."/>
        </authorList>
    </citation>
    <scope>NUCLEOTIDE SEQUENCE [LARGE SCALE GENOMIC DNA]</scope>
    <source>
        <strain evidence="3">DSM 46732</strain>
    </source>
</reference>
<dbReference type="InterPro" id="IPR016040">
    <property type="entry name" value="NAD(P)-bd_dom"/>
</dbReference>